<gene>
    <name evidence="1" type="ORF">IHE45_17G111400</name>
</gene>
<evidence type="ECO:0000313" key="1">
    <source>
        <dbReference type="EMBL" id="KAH7658766.1"/>
    </source>
</evidence>
<name>A0ACB7UEQ4_DIOAL</name>
<sequence length="699" mass="79967">MRALIHKCYKKSLISHLRARISLFSDPISIPIPLIPRIPPRRSFHDLPKPFTEAPNPSNSLLSSKILQSDPSPNAEAEEEDEPMNEFLSRFVFAIRPKLTAAFPDLARETLDAMLLLICQKVLAELDGAAAPAVGSVELSPDLWETVQEIANSVHEAMKKDRLREEIKKYLHCDEVKEMCRFAGDVGIRGDFLRELRFKWAREKLEEVEFYRELDKIRAQAQKGDENEGIEEENREKPELAALPERKGRIKYKIYGLDLSDPKWAEVAERVEEAEKQIAIEEPKPIDGRSKKVDEKILSLDAVKDDPLPVLEEWKGLVGPKRVDWVALLDRIKERNIALYFKVAEHLLTEESFEAGIRDYWRLIDAHSKADCLEEAERILQKMMEKGITPDVLTCITLVHMYSKTGNLERTKEAFDSLRQQGFQPDFKVYNSMIMAYVKAGNPKSGESMAREMEARDIQPTKEIYMELLRAFAERGQVDGAQRIVNTMEFSGIQRCLESSTLLVEAYGKSGDPDQARRLFDLMMKSGLRPDDRCTASMIRAYATKNQLDKALDLLLNLEKDGFRPGTATYTVLVDWMGRLQMIEEAEHFLNNIREKGEAPPFEIHVSLCDMYCRAGIKEKTRENLKILEEKKHLLRAVEFERIVSSLLDGGFVNDAKRMYNLMHAQGLKPSEALKVRISASQSIPSQRPSKSRSGRPRY</sequence>
<proteinExistence type="predicted"/>
<comment type="caution">
    <text evidence="1">The sequence shown here is derived from an EMBL/GenBank/DDBJ whole genome shotgun (WGS) entry which is preliminary data.</text>
</comment>
<dbReference type="EMBL" id="CM037027">
    <property type="protein sequence ID" value="KAH7658766.1"/>
    <property type="molecule type" value="Genomic_DNA"/>
</dbReference>
<keyword evidence="2" id="KW-1185">Reference proteome</keyword>
<accession>A0ACB7UEQ4</accession>
<reference evidence="2" key="1">
    <citation type="journal article" date="2022" name="Nat. Commun.">
        <title>Chromosome evolution and the genetic basis of agronomically important traits in greater yam.</title>
        <authorList>
            <person name="Bredeson J.V."/>
            <person name="Lyons J.B."/>
            <person name="Oniyinde I.O."/>
            <person name="Okereke N.R."/>
            <person name="Kolade O."/>
            <person name="Nnabue I."/>
            <person name="Nwadili C.O."/>
            <person name="Hribova E."/>
            <person name="Parker M."/>
            <person name="Nwogha J."/>
            <person name="Shu S."/>
            <person name="Carlson J."/>
            <person name="Kariba R."/>
            <person name="Muthemba S."/>
            <person name="Knop K."/>
            <person name="Barton G.J."/>
            <person name="Sherwood A.V."/>
            <person name="Lopez-Montes A."/>
            <person name="Asiedu R."/>
            <person name="Jamnadass R."/>
            <person name="Muchugi A."/>
            <person name="Goodstein D."/>
            <person name="Egesi C.N."/>
            <person name="Featherston J."/>
            <person name="Asfaw A."/>
            <person name="Simpson G.G."/>
            <person name="Dolezel J."/>
            <person name="Hendre P.S."/>
            <person name="Van Deynze A."/>
            <person name="Kumar P.L."/>
            <person name="Obidiegwu J.E."/>
            <person name="Bhattacharjee R."/>
            <person name="Rokhsar D.S."/>
        </authorList>
    </citation>
    <scope>NUCLEOTIDE SEQUENCE [LARGE SCALE GENOMIC DNA]</scope>
    <source>
        <strain evidence="2">cv. TDa95/00328</strain>
    </source>
</reference>
<evidence type="ECO:0000313" key="2">
    <source>
        <dbReference type="Proteomes" id="UP000827976"/>
    </source>
</evidence>
<organism evidence="1 2">
    <name type="scientific">Dioscorea alata</name>
    <name type="common">Purple yam</name>
    <dbReference type="NCBI Taxonomy" id="55571"/>
    <lineage>
        <taxon>Eukaryota</taxon>
        <taxon>Viridiplantae</taxon>
        <taxon>Streptophyta</taxon>
        <taxon>Embryophyta</taxon>
        <taxon>Tracheophyta</taxon>
        <taxon>Spermatophyta</taxon>
        <taxon>Magnoliopsida</taxon>
        <taxon>Liliopsida</taxon>
        <taxon>Dioscoreales</taxon>
        <taxon>Dioscoreaceae</taxon>
        <taxon>Dioscorea</taxon>
    </lineage>
</organism>
<protein>
    <submittedName>
        <fullName evidence="1">TPR-like protein</fullName>
    </submittedName>
</protein>
<dbReference type="Proteomes" id="UP000827976">
    <property type="component" value="Chromosome 17"/>
</dbReference>